<name>A0AAW0D045_9AGAR</name>
<accession>A0AAW0D045</accession>
<reference evidence="2 3" key="1">
    <citation type="journal article" date="2024" name="J Genomics">
        <title>Draft genome sequencing and assembly of Favolaschia claudopus CIRM-BRFM 2984 isolated from oak limbs.</title>
        <authorList>
            <person name="Navarro D."/>
            <person name="Drula E."/>
            <person name="Chaduli D."/>
            <person name="Cazenave R."/>
            <person name="Ahrendt S."/>
            <person name="Wang J."/>
            <person name="Lipzen A."/>
            <person name="Daum C."/>
            <person name="Barry K."/>
            <person name="Grigoriev I.V."/>
            <person name="Favel A."/>
            <person name="Rosso M.N."/>
            <person name="Martin F."/>
        </authorList>
    </citation>
    <scope>NUCLEOTIDE SEQUENCE [LARGE SCALE GENOMIC DNA]</scope>
    <source>
        <strain evidence="2 3">CIRM-BRFM 2984</strain>
    </source>
</reference>
<dbReference type="AlphaFoldDB" id="A0AAW0D045"/>
<gene>
    <name evidence="2" type="ORF">R3P38DRAFT_3258876</name>
</gene>
<dbReference type="Proteomes" id="UP001362999">
    <property type="component" value="Unassembled WGS sequence"/>
</dbReference>
<dbReference type="EMBL" id="JAWWNJ010000011">
    <property type="protein sequence ID" value="KAK7044788.1"/>
    <property type="molecule type" value="Genomic_DNA"/>
</dbReference>
<feature type="region of interest" description="Disordered" evidence="1">
    <location>
        <begin position="1"/>
        <end position="23"/>
    </location>
</feature>
<evidence type="ECO:0000313" key="2">
    <source>
        <dbReference type="EMBL" id="KAK7044788.1"/>
    </source>
</evidence>
<protein>
    <recommendedName>
        <fullName evidence="4">HNH nuclease domain-containing protein</fullName>
    </recommendedName>
</protein>
<evidence type="ECO:0000313" key="3">
    <source>
        <dbReference type="Proteomes" id="UP001362999"/>
    </source>
</evidence>
<evidence type="ECO:0008006" key="4">
    <source>
        <dbReference type="Google" id="ProtNLM"/>
    </source>
</evidence>
<keyword evidence="3" id="KW-1185">Reference proteome</keyword>
<sequence>MPLQYPDFPDLNDSNGRPLPSLDDIQLDPDGRRVWPLLLSAEQAILRSQRRPTAESRNTLVAIRVVGWMLIDFRTYGMSAAYVGLRDAAVKCLNVDVQLEPGHPSEVAKQYQKVIELGLLIRNFLTRGFRSVTDPTLESTSDSDVSRPSFEQRQADFLTRLKDEKGSQGRTYAEAKADALFRDGYRCVVTGRYDQYSYQTIREVKAEVNSKSAYIVDTQLAHIFTGTAQNEYASEALSLLKMFGMDSLAEKLLWSQAMFNIMTLHPSIHWDWDDLMFWFEPVPGQEHTYKLIPRDPNSWLRSEPQRPQQVTFRVDPRAAQYCEDNQIDPKEIELPHPSLLALRAACTRVANMSGVVFVQ</sequence>
<evidence type="ECO:0000256" key="1">
    <source>
        <dbReference type="SAM" id="MobiDB-lite"/>
    </source>
</evidence>
<proteinExistence type="predicted"/>
<organism evidence="2 3">
    <name type="scientific">Favolaschia claudopus</name>
    <dbReference type="NCBI Taxonomy" id="2862362"/>
    <lineage>
        <taxon>Eukaryota</taxon>
        <taxon>Fungi</taxon>
        <taxon>Dikarya</taxon>
        <taxon>Basidiomycota</taxon>
        <taxon>Agaricomycotina</taxon>
        <taxon>Agaricomycetes</taxon>
        <taxon>Agaricomycetidae</taxon>
        <taxon>Agaricales</taxon>
        <taxon>Marasmiineae</taxon>
        <taxon>Mycenaceae</taxon>
        <taxon>Favolaschia</taxon>
    </lineage>
</organism>
<comment type="caution">
    <text evidence="2">The sequence shown here is derived from an EMBL/GenBank/DDBJ whole genome shotgun (WGS) entry which is preliminary data.</text>
</comment>